<gene>
    <name evidence="1" type="ORF">F2P81_013470</name>
</gene>
<accession>A0A6A4SQV5</accession>
<reference evidence="1 2" key="1">
    <citation type="submission" date="2019-06" db="EMBL/GenBank/DDBJ databases">
        <title>Draft genomes of female and male turbot (Scophthalmus maximus).</title>
        <authorList>
            <person name="Xu H."/>
            <person name="Xu X.-W."/>
            <person name="Shao C."/>
            <person name="Chen S."/>
        </authorList>
    </citation>
    <scope>NUCLEOTIDE SEQUENCE [LARGE SCALE GENOMIC DNA]</scope>
    <source>
        <strain evidence="1">Ysfricsl-2016a</strain>
        <tissue evidence="1">Blood</tissue>
    </source>
</reference>
<organism evidence="1 2">
    <name type="scientific">Scophthalmus maximus</name>
    <name type="common">Turbot</name>
    <name type="synonym">Psetta maxima</name>
    <dbReference type="NCBI Taxonomy" id="52904"/>
    <lineage>
        <taxon>Eukaryota</taxon>
        <taxon>Metazoa</taxon>
        <taxon>Chordata</taxon>
        <taxon>Craniata</taxon>
        <taxon>Vertebrata</taxon>
        <taxon>Euteleostomi</taxon>
        <taxon>Actinopterygii</taxon>
        <taxon>Neopterygii</taxon>
        <taxon>Teleostei</taxon>
        <taxon>Neoteleostei</taxon>
        <taxon>Acanthomorphata</taxon>
        <taxon>Carangaria</taxon>
        <taxon>Pleuronectiformes</taxon>
        <taxon>Pleuronectoidei</taxon>
        <taxon>Scophthalmidae</taxon>
        <taxon>Scophthalmus</taxon>
    </lineage>
</organism>
<comment type="caution">
    <text evidence="1">The sequence shown here is derived from an EMBL/GenBank/DDBJ whole genome shotgun (WGS) entry which is preliminary data.</text>
</comment>
<proteinExistence type="predicted"/>
<name>A0A6A4SQV5_SCOMX</name>
<evidence type="ECO:0000313" key="1">
    <source>
        <dbReference type="EMBL" id="KAF0033404.1"/>
    </source>
</evidence>
<sequence length="189" mass="20968">MHQIKQPEINQYVKCKRLLTNSAVISYARACSAQHLTLRSIVLFKTDVLFLFEPKVSTVSVSDCSVELEDIAQQPSSVRDESQRGEVAKQQKVLSAPCCMCCGLPVDAVFPPHRERESEREREREREREGAAVIETGRAPLTLICSDGVKQVRRRASSYLTAAVCAANNAPVPVVRSDSSAWERTVCCS</sequence>
<evidence type="ECO:0000313" key="2">
    <source>
        <dbReference type="Proteomes" id="UP000438429"/>
    </source>
</evidence>
<protein>
    <submittedName>
        <fullName evidence="1">Uncharacterized protein</fullName>
    </submittedName>
</protein>
<dbReference type="EMBL" id="VEVO01000012">
    <property type="protein sequence ID" value="KAF0033404.1"/>
    <property type="molecule type" value="Genomic_DNA"/>
</dbReference>
<dbReference type="Proteomes" id="UP000438429">
    <property type="component" value="Unassembled WGS sequence"/>
</dbReference>
<dbReference type="AlphaFoldDB" id="A0A6A4SQV5"/>